<feature type="signal peptide" evidence="2">
    <location>
        <begin position="1"/>
        <end position="17"/>
    </location>
</feature>
<reference evidence="5" key="1">
    <citation type="submission" date="2017-01" db="EMBL/GenBank/DDBJ databases">
        <authorList>
            <person name="Varghese N."/>
            <person name="Submissions S."/>
        </authorList>
    </citation>
    <scope>NUCLEOTIDE SEQUENCE [LARGE SCALE GENOMIC DNA]</scope>
    <source>
        <strain evidence="5">ATCC 51758</strain>
    </source>
</reference>
<dbReference type="AlphaFoldDB" id="A0A1N6VTJ8"/>
<dbReference type="OrthoDB" id="5573966at2"/>
<keyword evidence="5" id="KW-1185">Reference proteome</keyword>
<organism evidence="4 5">
    <name type="scientific">Aromatoleum tolulyticum</name>
    <dbReference type="NCBI Taxonomy" id="34027"/>
    <lineage>
        <taxon>Bacteria</taxon>
        <taxon>Pseudomonadati</taxon>
        <taxon>Pseudomonadota</taxon>
        <taxon>Betaproteobacteria</taxon>
        <taxon>Rhodocyclales</taxon>
        <taxon>Rhodocyclaceae</taxon>
        <taxon>Aromatoleum</taxon>
    </lineage>
</organism>
<dbReference type="InterPro" id="IPR025693">
    <property type="entry name" value="Gly-zipper_OmpA-like_dom"/>
</dbReference>
<feature type="domain" description="Glycine-zipper-containing OmpA-like membrane" evidence="3">
    <location>
        <begin position="70"/>
        <end position="108"/>
    </location>
</feature>
<evidence type="ECO:0000313" key="4">
    <source>
        <dbReference type="EMBL" id="SIQ81120.1"/>
    </source>
</evidence>
<feature type="chain" id="PRO_5012884819" evidence="2">
    <location>
        <begin position="18"/>
        <end position="172"/>
    </location>
</feature>
<feature type="region of interest" description="Disordered" evidence="1">
    <location>
        <begin position="139"/>
        <end position="172"/>
    </location>
</feature>
<dbReference type="EMBL" id="FTMD01000007">
    <property type="protein sequence ID" value="SIQ81120.1"/>
    <property type="molecule type" value="Genomic_DNA"/>
</dbReference>
<protein>
    <submittedName>
        <fullName evidence="4">Glycine-zipper containing OmpA-like membrane domain-containing protein</fullName>
    </submittedName>
</protein>
<feature type="compositionally biased region" description="Pro residues" evidence="1">
    <location>
        <begin position="155"/>
        <end position="172"/>
    </location>
</feature>
<accession>A0A1N6VTJ8</accession>
<evidence type="ECO:0000259" key="3">
    <source>
        <dbReference type="Pfam" id="PF13436"/>
    </source>
</evidence>
<sequence length="172" mass="17178">MNIRICLVPLAAALVTAGCVSMPSGPNVLVLPGTGASFNEFRADDSACRQYAYEYIGGRSAGQAAADAGVRSAVVGTAIGAAVGAAVDGGRGAGVGAGTGLLIGSAAGSGAAEVSGYDAQRRYDHAYVQCMYASGHRVPVSGRYSPSRSDRYRSTPPPPPAGMPPPPPPGVR</sequence>
<gene>
    <name evidence="4" type="ORF">SAMN05421829_10711</name>
</gene>
<dbReference type="PROSITE" id="PS51257">
    <property type="entry name" value="PROKAR_LIPOPROTEIN"/>
    <property type="match status" value="1"/>
</dbReference>
<name>A0A1N6VTJ8_9RHOO</name>
<keyword evidence="2" id="KW-0732">Signal</keyword>
<proteinExistence type="predicted"/>
<dbReference type="Pfam" id="PF13436">
    <property type="entry name" value="Gly-zipper_OmpA"/>
    <property type="match status" value="1"/>
</dbReference>
<dbReference type="STRING" id="34027.SAMN05421829_10711"/>
<evidence type="ECO:0000313" key="5">
    <source>
        <dbReference type="Proteomes" id="UP000186819"/>
    </source>
</evidence>
<dbReference type="RefSeq" id="WP_076602502.1">
    <property type="nucleotide sequence ID" value="NZ_FTMD01000007.1"/>
</dbReference>
<evidence type="ECO:0000256" key="2">
    <source>
        <dbReference type="SAM" id="SignalP"/>
    </source>
</evidence>
<dbReference type="Proteomes" id="UP000186819">
    <property type="component" value="Unassembled WGS sequence"/>
</dbReference>
<evidence type="ECO:0000256" key="1">
    <source>
        <dbReference type="SAM" id="MobiDB-lite"/>
    </source>
</evidence>